<dbReference type="Proteomes" id="UP000198598">
    <property type="component" value="Unassembled WGS sequence"/>
</dbReference>
<dbReference type="STRING" id="662367.SAMN05216167_13135"/>
<organism evidence="2 3">
    <name type="scientific">Spirosoma endophyticum</name>
    <dbReference type="NCBI Taxonomy" id="662367"/>
    <lineage>
        <taxon>Bacteria</taxon>
        <taxon>Pseudomonadati</taxon>
        <taxon>Bacteroidota</taxon>
        <taxon>Cytophagia</taxon>
        <taxon>Cytophagales</taxon>
        <taxon>Cytophagaceae</taxon>
        <taxon>Spirosoma</taxon>
    </lineage>
</organism>
<keyword evidence="3" id="KW-1185">Reference proteome</keyword>
<dbReference type="EMBL" id="FOLQ01000031">
    <property type="protein sequence ID" value="SFF15318.1"/>
    <property type="molecule type" value="Genomic_DNA"/>
</dbReference>
<proteinExistence type="predicted"/>
<name>A0A1I2GDP8_9BACT</name>
<sequence length="140" mass="16254">MLFGKYLRGATEIILCDPFIRHPHQFRNLLEFVTTVVRCKEADTELTFYLVTNNTSDYIEDSRKSLTELAESVLASSINFQFEFNAALHDRSITLNNGWKIVLGRGLDIYQKTNGRYDIAEFISEKRLCRACEITYLKIM</sequence>
<evidence type="ECO:0000259" key="1">
    <source>
        <dbReference type="Pfam" id="PF16565"/>
    </source>
</evidence>
<dbReference type="InterPro" id="IPR032341">
    <property type="entry name" value="MITD1_C"/>
</dbReference>
<evidence type="ECO:0000313" key="3">
    <source>
        <dbReference type="Proteomes" id="UP000198598"/>
    </source>
</evidence>
<dbReference type="AlphaFoldDB" id="A0A1I2GDP8"/>
<evidence type="ECO:0000313" key="2">
    <source>
        <dbReference type="EMBL" id="SFF15318.1"/>
    </source>
</evidence>
<reference evidence="2 3" key="1">
    <citation type="submission" date="2016-10" db="EMBL/GenBank/DDBJ databases">
        <authorList>
            <person name="de Groot N.N."/>
        </authorList>
    </citation>
    <scope>NUCLEOTIDE SEQUENCE [LARGE SCALE GENOMIC DNA]</scope>
    <source>
        <strain evidence="2 3">DSM 26130</strain>
    </source>
</reference>
<dbReference type="InterPro" id="IPR038113">
    <property type="entry name" value="MITD1_C_sf"/>
</dbReference>
<protein>
    <submittedName>
        <fullName evidence="2">Phospholipase D-like domain at C-terminus of MIT</fullName>
    </submittedName>
</protein>
<accession>A0A1I2GDP8</accession>
<gene>
    <name evidence="2" type="ORF">SAMN05216167_13135</name>
</gene>
<dbReference type="Gene3D" id="3.30.870.30">
    <property type="entry name" value="MITD, C-terminal phospholipase D-like domain"/>
    <property type="match status" value="1"/>
</dbReference>
<dbReference type="Pfam" id="PF16565">
    <property type="entry name" value="MIT_C"/>
    <property type="match status" value="1"/>
</dbReference>
<feature type="domain" description="MITD1 C-terminal phospholipase D-like" evidence="1">
    <location>
        <begin position="2"/>
        <end position="138"/>
    </location>
</feature>